<dbReference type="EnsemblMetazoa" id="CJA02504.1">
    <property type="protein sequence ID" value="CJA02504.1"/>
    <property type="gene ID" value="WBGene00121708"/>
</dbReference>
<evidence type="ECO:0000259" key="11">
    <source>
        <dbReference type="Pfam" id="PF09816"/>
    </source>
</evidence>
<evidence type="ECO:0000256" key="2">
    <source>
        <dbReference type="ARBA" id="ARBA00007798"/>
    </source>
</evidence>
<keyword evidence="8" id="KW-0539">Nucleus</keyword>
<evidence type="ECO:0000256" key="1">
    <source>
        <dbReference type="ARBA" id="ARBA00004123"/>
    </source>
</evidence>
<reference evidence="12" key="2">
    <citation type="submission" date="2022-06" db="UniProtKB">
        <authorList>
            <consortium name="EnsemblMetazoa"/>
        </authorList>
    </citation>
    <scope>IDENTIFICATION</scope>
    <source>
        <strain evidence="12">DF5081</strain>
    </source>
</reference>
<comment type="function">
    <text evidence="9">Promotes transcriptional elongation by Su(Tpl)/ELL. Essential for development.</text>
</comment>
<evidence type="ECO:0000256" key="4">
    <source>
        <dbReference type="ARBA" id="ARBA00022553"/>
    </source>
</evidence>
<evidence type="ECO:0000256" key="3">
    <source>
        <dbReference type="ARBA" id="ARBA00021452"/>
    </source>
</evidence>
<dbReference type="PANTHER" id="PTHR15970:SF2">
    <property type="entry name" value="ELL-ASSOCIATED FACTOR EAF"/>
    <property type="match status" value="1"/>
</dbReference>
<feature type="compositionally biased region" description="Basic and acidic residues" evidence="10">
    <location>
        <begin position="131"/>
        <end position="143"/>
    </location>
</feature>
<evidence type="ECO:0000313" key="12">
    <source>
        <dbReference type="EnsemblMetazoa" id="CJA02504.1"/>
    </source>
</evidence>
<feature type="domain" description="Transcription elongation factor Eaf N-terminal" evidence="11">
    <location>
        <begin position="12"/>
        <end position="119"/>
    </location>
</feature>
<evidence type="ECO:0000256" key="5">
    <source>
        <dbReference type="ARBA" id="ARBA00023015"/>
    </source>
</evidence>
<dbReference type="InterPro" id="IPR027093">
    <property type="entry name" value="EAF_fam"/>
</dbReference>
<evidence type="ECO:0000256" key="6">
    <source>
        <dbReference type="ARBA" id="ARBA00023159"/>
    </source>
</evidence>
<keyword evidence="7" id="KW-0804">Transcription</keyword>
<keyword evidence="6" id="KW-0010">Activator</keyword>
<keyword evidence="5" id="KW-0805">Transcription regulation</keyword>
<evidence type="ECO:0000256" key="7">
    <source>
        <dbReference type="ARBA" id="ARBA00023163"/>
    </source>
</evidence>
<proteinExistence type="inferred from homology"/>
<dbReference type="GO" id="GO:0003711">
    <property type="term" value="F:transcription elongation factor activity"/>
    <property type="evidence" value="ECO:0007669"/>
    <property type="project" value="TreeGrafter"/>
</dbReference>
<protein>
    <recommendedName>
        <fullName evidence="3">Ell-associated factor Eaf</fullName>
    </recommendedName>
</protein>
<keyword evidence="13" id="KW-1185">Reference proteome</keyword>
<comment type="subcellular location">
    <subcellularLocation>
        <location evidence="1">Nucleus</location>
    </subcellularLocation>
</comment>
<dbReference type="Pfam" id="PF09816">
    <property type="entry name" value="EAF"/>
    <property type="match status" value="1"/>
</dbReference>
<feature type="compositionally biased region" description="Basic and acidic residues" evidence="10">
    <location>
        <begin position="235"/>
        <end position="245"/>
    </location>
</feature>
<accession>A0A8R1DHY1</accession>
<dbReference type="InterPro" id="IPR019194">
    <property type="entry name" value="Tscrpt_elong_fac_Eaf_N"/>
</dbReference>
<sequence length="256" mass="27588">MSEPSDIPAGTYSLTLGDSFEPAAGKTGRKNDRKVPNFHTLRYDFKPSSVSNDSETYIAFGATGDVHVSVPNDSDSLTVFKGSKKEAKPKECLLFFDKNTNTVRLEKITSSINVKKTRDLDPGTDLALKRGIEKLRTKSDDHGAMASSSPEQNTTTNPNNFNMPESSDSSSDSDDASSDSNKSNGDSSDDDAESALIEQLNRAKAPTVSAHNHGHQEQAAYSAPPPPAYGNNTSIRDKGNSEKYGLDLSESSEDED</sequence>
<keyword evidence="4" id="KW-0597">Phosphoprotein</keyword>
<evidence type="ECO:0000256" key="9">
    <source>
        <dbReference type="ARBA" id="ARBA00025617"/>
    </source>
</evidence>
<evidence type="ECO:0000256" key="8">
    <source>
        <dbReference type="ARBA" id="ARBA00023242"/>
    </source>
</evidence>
<evidence type="ECO:0000256" key="10">
    <source>
        <dbReference type="SAM" id="MobiDB-lite"/>
    </source>
</evidence>
<dbReference type="PANTHER" id="PTHR15970">
    <property type="entry name" value="ELL-ASSOCIATED FACTOR EAF"/>
    <property type="match status" value="1"/>
</dbReference>
<dbReference type="GO" id="GO:0006368">
    <property type="term" value="P:transcription elongation by RNA polymerase II"/>
    <property type="evidence" value="ECO:0007669"/>
    <property type="project" value="InterPro"/>
</dbReference>
<organism evidence="12 13">
    <name type="scientific">Caenorhabditis japonica</name>
    <dbReference type="NCBI Taxonomy" id="281687"/>
    <lineage>
        <taxon>Eukaryota</taxon>
        <taxon>Metazoa</taxon>
        <taxon>Ecdysozoa</taxon>
        <taxon>Nematoda</taxon>
        <taxon>Chromadorea</taxon>
        <taxon>Rhabditida</taxon>
        <taxon>Rhabditina</taxon>
        <taxon>Rhabditomorpha</taxon>
        <taxon>Rhabditoidea</taxon>
        <taxon>Rhabditidae</taxon>
        <taxon>Peloderinae</taxon>
        <taxon>Caenorhabditis</taxon>
    </lineage>
</organism>
<reference evidence="13" key="1">
    <citation type="submission" date="2010-08" db="EMBL/GenBank/DDBJ databases">
        <authorList>
            <consortium name="Caenorhabditis japonica Sequencing Consortium"/>
            <person name="Wilson R.K."/>
        </authorList>
    </citation>
    <scope>NUCLEOTIDE SEQUENCE [LARGE SCALE GENOMIC DNA]</scope>
    <source>
        <strain evidence="13">DF5081</strain>
    </source>
</reference>
<comment type="similarity">
    <text evidence="2">Belongs to the EAF family.</text>
</comment>
<feature type="compositionally biased region" description="Low complexity" evidence="10">
    <location>
        <begin position="153"/>
        <end position="170"/>
    </location>
</feature>
<dbReference type="GO" id="GO:0032783">
    <property type="term" value="C:super elongation complex"/>
    <property type="evidence" value="ECO:0007669"/>
    <property type="project" value="InterPro"/>
</dbReference>
<feature type="region of interest" description="Disordered" evidence="10">
    <location>
        <begin position="131"/>
        <end position="256"/>
    </location>
</feature>
<feature type="region of interest" description="Disordered" evidence="10">
    <location>
        <begin position="1"/>
        <end position="33"/>
    </location>
</feature>
<name>A0A8R1DHY1_CAEJA</name>
<evidence type="ECO:0000313" key="13">
    <source>
        <dbReference type="Proteomes" id="UP000005237"/>
    </source>
</evidence>
<dbReference type="Proteomes" id="UP000005237">
    <property type="component" value="Unassembled WGS sequence"/>
</dbReference>
<dbReference type="AlphaFoldDB" id="A0A8R1DHY1"/>